<evidence type="ECO:0000313" key="5">
    <source>
        <dbReference type="Proteomes" id="UP000504609"/>
    </source>
</evidence>
<proteinExistence type="inferred from homology"/>
<dbReference type="PANTHER" id="PTHR44573:SF3">
    <property type="entry name" value="CYTOSOLIC ALKENAL_ONE OXIDOREDUCTASE"/>
    <property type="match status" value="1"/>
</dbReference>
<dbReference type="Gene3D" id="3.40.50.720">
    <property type="entry name" value="NAD(P)-binding Rossmann-like Domain"/>
    <property type="match status" value="1"/>
</dbReference>
<dbReference type="AlphaFoldDB" id="A0A6J1HBQ4"/>
<evidence type="ECO:0000256" key="3">
    <source>
        <dbReference type="ARBA" id="ARBA00023027"/>
    </source>
</evidence>
<comment type="similarity">
    <text evidence="1">Belongs to the zinc-containing alcohol dehydrogenase family. Quinone oxidoreductase subfamily.</text>
</comment>
<evidence type="ECO:0000259" key="4">
    <source>
        <dbReference type="SMART" id="SM00829"/>
    </source>
</evidence>
<dbReference type="InterPro" id="IPR020843">
    <property type="entry name" value="ER"/>
</dbReference>
<accession>A0A6J1HBQ4</accession>
<sequence length="320" mass="34420">MAAPSVPTHMKAWVYHDFGNTADVLKLDSNFPVPQINQHQVLVKVVAASLNPIDYKRIHGMLKPSNYSPPSVPGYDVAGVVVKVGSEVKKFKVGDEVYGDINHKALDKPKNVGTLAEYTATEEKVLALKPNNLSFLEAASLPLAMETAYEGLERVGFSAGKSILVLGGAGGVGAYVIQLAKHVFGASRVVATASTSKQEFLSCLGADQPIDYTKENFEDLPEKFDVVYDAVGQPDKAVKAIKEGGNIVSIAAPVAEFPDAFFLLTSDAAMLEKLKPYLENGKVKPIIDPKSPFPFSDTLDAFAYLETSRATGKVMVYPIP</sequence>
<dbReference type="InterPro" id="IPR011032">
    <property type="entry name" value="GroES-like_sf"/>
</dbReference>
<dbReference type="Pfam" id="PF13602">
    <property type="entry name" value="ADH_zinc_N_2"/>
    <property type="match status" value="1"/>
</dbReference>
<dbReference type="PANTHER" id="PTHR44573">
    <property type="entry name" value="NADPH-DEPENDENT ALKENAL/ONE OXIDOREDUCTASE, CHLOROPLASTIC"/>
    <property type="match status" value="1"/>
</dbReference>
<keyword evidence="2" id="KW-0560">Oxidoreductase</keyword>
<dbReference type="Proteomes" id="UP000504609">
    <property type="component" value="Unplaced"/>
</dbReference>
<keyword evidence="3" id="KW-0520">NAD</keyword>
<dbReference type="GO" id="GO:0008270">
    <property type="term" value="F:zinc ion binding"/>
    <property type="evidence" value="ECO:0007669"/>
    <property type="project" value="InterPro"/>
</dbReference>
<feature type="domain" description="Enoyl reductase (ER)" evidence="4">
    <location>
        <begin position="20"/>
        <end position="316"/>
    </location>
</feature>
<dbReference type="InterPro" id="IPR036291">
    <property type="entry name" value="NAD(P)-bd_dom_sf"/>
</dbReference>
<dbReference type="InterPro" id="IPR002364">
    <property type="entry name" value="Quin_OxRdtase/zeta-crystal_CS"/>
</dbReference>
<reference evidence="6" key="1">
    <citation type="submission" date="2025-08" db="UniProtKB">
        <authorList>
            <consortium name="RefSeq"/>
        </authorList>
    </citation>
    <scope>IDENTIFICATION</scope>
    <source>
        <tissue evidence="6">Young leaves</tissue>
    </source>
</reference>
<evidence type="ECO:0000256" key="1">
    <source>
        <dbReference type="ARBA" id="ARBA00010371"/>
    </source>
</evidence>
<dbReference type="CDD" id="cd05289">
    <property type="entry name" value="MDR_like_2"/>
    <property type="match status" value="1"/>
</dbReference>
<dbReference type="RefSeq" id="XP_022961926.1">
    <property type="nucleotide sequence ID" value="XM_023106158.1"/>
</dbReference>
<gene>
    <name evidence="6" type="primary">LOC111462548</name>
</gene>
<dbReference type="SMART" id="SM00829">
    <property type="entry name" value="PKS_ER"/>
    <property type="match status" value="1"/>
</dbReference>
<dbReference type="KEGG" id="cmos:111462548"/>
<evidence type="ECO:0000256" key="2">
    <source>
        <dbReference type="ARBA" id="ARBA00023002"/>
    </source>
</evidence>
<dbReference type="PROSITE" id="PS01162">
    <property type="entry name" value="QOR_ZETA_CRYSTAL"/>
    <property type="match status" value="1"/>
</dbReference>
<name>A0A6J1HBQ4_CUCMO</name>
<protein>
    <submittedName>
        <fullName evidence="6">2-methylene-furan-3-one reductase-like</fullName>
    </submittedName>
</protein>
<organism evidence="5 6">
    <name type="scientific">Cucurbita moschata</name>
    <name type="common">Winter crookneck squash</name>
    <name type="synonym">Cucurbita pepo var. moschata</name>
    <dbReference type="NCBI Taxonomy" id="3662"/>
    <lineage>
        <taxon>Eukaryota</taxon>
        <taxon>Viridiplantae</taxon>
        <taxon>Streptophyta</taxon>
        <taxon>Embryophyta</taxon>
        <taxon>Tracheophyta</taxon>
        <taxon>Spermatophyta</taxon>
        <taxon>Magnoliopsida</taxon>
        <taxon>eudicotyledons</taxon>
        <taxon>Gunneridae</taxon>
        <taxon>Pentapetalae</taxon>
        <taxon>rosids</taxon>
        <taxon>fabids</taxon>
        <taxon>Cucurbitales</taxon>
        <taxon>Cucurbitaceae</taxon>
        <taxon>Cucurbiteae</taxon>
        <taxon>Cucurbita</taxon>
    </lineage>
</organism>
<dbReference type="InterPro" id="IPR013154">
    <property type="entry name" value="ADH-like_N"/>
</dbReference>
<dbReference type="Gene3D" id="3.90.180.10">
    <property type="entry name" value="Medium-chain alcohol dehydrogenases, catalytic domain"/>
    <property type="match status" value="1"/>
</dbReference>
<dbReference type="Pfam" id="PF08240">
    <property type="entry name" value="ADH_N"/>
    <property type="match status" value="1"/>
</dbReference>
<dbReference type="SUPFAM" id="SSF51735">
    <property type="entry name" value="NAD(P)-binding Rossmann-fold domains"/>
    <property type="match status" value="1"/>
</dbReference>
<dbReference type="GeneID" id="111462548"/>
<keyword evidence="5" id="KW-1185">Reference proteome</keyword>
<dbReference type="GO" id="GO:0016628">
    <property type="term" value="F:oxidoreductase activity, acting on the CH-CH group of donors, NAD or NADP as acceptor"/>
    <property type="evidence" value="ECO:0007669"/>
    <property type="project" value="InterPro"/>
</dbReference>
<evidence type="ECO:0000313" key="6">
    <source>
        <dbReference type="RefSeq" id="XP_022961926.1"/>
    </source>
</evidence>
<dbReference type="InterPro" id="IPR044626">
    <property type="entry name" value="AOR-like"/>
</dbReference>
<dbReference type="SUPFAM" id="SSF50129">
    <property type="entry name" value="GroES-like"/>
    <property type="match status" value="1"/>
</dbReference>